<dbReference type="Gene3D" id="1.10.260.40">
    <property type="entry name" value="lambda repressor-like DNA-binding domains"/>
    <property type="match status" value="1"/>
</dbReference>
<dbReference type="Proteomes" id="UP000054877">
    <property type="component" value="Unassembled WGS sequence"/>
</dbReference>
<dbReference type="SUPFAM" id="SSF47413">
    <property type="entry name" value="lambda repressor-like DNA-binding domains"/>
    <property type="match status" value="1"/>
</dbReference>
<dbReference type="NCBIfam" id="TIGR03070">
    <property type="entry name" value="couple_hipB"/>
    <property type="match status" value="1"/>
</dbReference>
<comment type="caution">
    <text evidence="2">The sequence shown here is derived from an EMBL/GenBank/DDBJ whole genome shotgun (WGS) entry which is preliminary data.</text>
</comment>
<protein>
    <submittedName>
        <fullName evidence="2">Transcriptional regulator</fullName>
    </submittedName>
</protein>
<dbReference type="PROSITE" id="PS50943">
    <property type="entry name" value="HTH_CROC1"/>
    <property type="match status" value="1"/>
</dbReference>
<dbReference type="SMART" id="SM00530">
    <property type="entry name" value="HTH_XRE"/>
    <property type="match status" value="1"/>
</dbReference>
<proteinExistence type="predicted"/>
<dbReference type="InterPro" id="IPR001387">
    <property type="entry name" value="Cro/C1-type_HTH"/>
</dbReference>
<dbReference type="AlphaFoldDB" id="A0A0W0Z438"/>
<organism evidence="2 3">
    <name type="scientific">Legionella spiritensis</name>
    <dbReference type="NCBI Taxonomy" id="452"/>
    <lineage>
        <taxon>Bacteria</taxon>
        <taxon>Pseudomonadati</taxon>
        <taxon>Pseudomonadota</taxon>
        <taxon>Gammaproteobacteria</taxon>
        <taxon>Legionellales</taxon>
        <taxon>Legionellaceae</taxon>
        <taxon>Legionella</taxon>
    </lineage>
</organism>
<evidence type="ECO:0000313" key="3">
    <source>
        <dbReference type="Proteomes" id="UP000054877"/>
    </source>
</evidence>
<reference evidence="2 3" key="1">
    <citation type="submission" date="2015-11" db="EMBL/GenBank/DDBJ databases">
        <title>Genomic analysis of 38 Legionella species identifies large and diverse effector repertoires.</title>
        <authorList>
            <person name="Burstein D."/>
            <person name="Amaro F."/>
            <person name="Zusman T."/>
            <person name="Lifshitz Z."/>
            <person name="Cohen O."/>
            <person name="Gilbert J.A."/>
            <person name="Pupko T."/>
            <person name="Shuman H.A."/>
            <person name="Segal G."/>
        </authorList>
    </citation>
    <scope>NUCLEOTIDE SEQUENCE [LARGE SCALE GENOMIC DNA]</scope>
    <source>
        <strain evidence="2 3">Mt.St.Helens-9</strain>
    </source>
</reference>
<dbReference type="Pfam" id="PF01381">
    <property type="entry name" value="HTH_3"/>
    <property type="match status" value="1"/>
</dbReference>
<keyword evidence="3" id="KW-1185">Reference proteome</keyword>
<dbReference type="InterPro" id="IPR017507">
    <property type="entry name" value="Tscrpt_reg_HipB-like"/>
</dbReference>
<evidence type="ECO:0000259" key="1">
    <source>
        <dbReference type="PROSITE" id="PS50943"/>
    </source>
</evidence>
<dbReference type="InterPro" id="IPR010982">
    <property type="entry name" value="Lambda_DNA-bd_dom_sf"/>
</dbReference>
<dbReference type="EMBL" id="LNYX01000014">
    <property type="protein sequence ID" value="KTD63892.1"/>
    <property type="molecule type" value="Genomic_DNA"/>
</dbReference>
<feature type="domain" description="HTH cro/C1-type" evidence="1">
    <location>
        <begin position="17"/>
        <end position="72"/>
    </location>
</feature>
<accession>A0A0W0Z438</accession>
<dbReference type="RefSeq" id="WP_058483343.1">
    <property type="nucleotide sequence ID" value="NZ_CAAAII010000001.1"/>
</dbReference>
<gene>
    <name evidence="2" type="ORF">Lspi_1411</name>
</gene>
<dbReference type="CDD" id="cd00093">
    <property type="entry name" value="HTH_XRE"/>
    <property type="match status" value="1"/>
</dbReference>
<name>A0A0W0Z438_LEGSP</name>
<dbReference type="OrthoDB" id="9814751at2"/>
<dbReference type="GO" id="GO:0003677">
    <property type="term" value="F:DNA binding"/>
    <property type="evidence" value="ECO:0007669"/>
    <property type="project" value="InterPro"/>
</dbReference>
<sequence length="82" mass="9045">MKINMQKSSVRILGEAIEAERKRRKLTQGQLADLSGTSINFISQIERGKKTAQIAKVIDVLQILGMQLVIEKGTAGVVNHNE</sequence>
<dbReference type="STRING" id="452.Lspi_1411"/>
<evidence type="ECO:0000313" key="2">
    <source>
        <dbReference type="EMBL" id="KTD63892.1"/>
    </source>
</evidence>
<dbReference type="PATRIC" id="fig|452.5.peg.1561"/>